<keyword evidence="7 8" id="KW-0539">Nucleus</keyword>
<comment type="subcellular location">
    <subcellularLocation>
        <location evidence="2">Nucleus</location>
        <location evidence="2">Nucleolus</location>
    </subcellularLocation>
</comment>
<dbReference type="STRING" id="131310.A0A0N4ZZ29"/>
<keyword evidence="6 8" id="KW-0694">RNA-binding</keyword>
<dbReference type="Gene3D" id="2.30.130.10">
    <property type="entry name" value="PUA domain"/>
    <property type="match status" value="1"/>
</dbReference>
<comment type="similarity">
    <text evidence="3 8">Belongs to the NIP7 family.</text>
</comment>
<dbReference type="CDD" id="cd21146">
    <property type="entry name" value="Nip7_N_euk"/>
    <property type="match status" value="1"/>
</dbReference>
<evidence type="ECO:0000256" key="4">
    <source>
        <dbReference type="ARBA" id="ARBA00018162"/>
    </source>
</evidence>
<dbReference type="WBParaSite" id="PTRK_0001404400.1">
    <property type="protein sequence ID" value="PTRK_0001404400.1"/>
    <property type="gene ID" value="PTRK_0001404400"/>
</dbReference>
<evidence type="ECO:0000313" key="11">
    <source>
        <dbReference type="WBParaSite" id="PTRK_0001404400.1"/>
    </source>
</evidence>
<evidence type="ECO:0000256" key="3">
    <source>
        <dbReference type="ARBA" id="ARBA00009895"/>
    </source>
</evidence>
<accession>A0A0N4ZZ29</accession>
<dbReference type="InterPro" id="IPR016686">
    <property type="entry name" value="Ribosomal_synth_fac_NIP7"/>
</dbReference>
<comment type="function">
    <text evidence="1 8">Required for proper 34S pre-rRNA processing and 60S ribosome subunit assembly.</text>
</comment>
<dbReference type="InterPro" id="IPR040598">
    <property type="entry name" value="NIP7_N"/>
</dbReference>
<dbReference type="SUPFAM" id="SSF88697">
    <property type="entry name" value="PUA domain-like"/>
    <property type="match status" value="1"/>
</dbReference>
<protein>
    <recommendedName>
        <fullName evidence="4 8">60S ribosome subunit biogenesis protein NIP7 homolog</fullName>
    </recommendedName>
</protein>
<name>A0A0N4ZZ29_PARTI</name>
<organism evidence="10 11">
    <name type="scientific">Parastrongyloides trichosuri</name>
    <name type="common">Possum-specific nematode worm</name>
    <dbReference type="NCBI Taxonomy" id="131310"/>
    <lineage>
        <taxon>Eukaryota</taxon>
        <taxon>Metazoa</taxon>
        <taxon>Ecdysozoa</taxon>
        <taxon>Nematoda</taxon>
        <taxon>Chromadorea</taxon>
        <taxon>Rhabditida</taxon>
        <taxon>Tylenchina</taxon>
        <taxon>Panagrolaimomorpha</taxon>
        <taxon>Strongyloidoidea</taxon>
        <taxon>Strongyloididae</taxon>
        <taxon>Parastrongyloides</taxon>
    </lineage>
</organism>
<dbReference type="Proteomes" id="UP000038045">
    <property type="component" value="Unplaced"/>
</dbReference>
<dbReference type="Gene3D" id="3.10.450.220">
    <property type="match status" value="1"/>
</dbReference>
<keyword evidence="5 8" id="KW-0690">Ribosome biogenesis</keyword>
<comment type="subunit">
    <text evidence="8">Interacts with pre-ribosome complex.</text>
</comment>
<evidence type="ECO:0000256" key="8">
    <source>
        <dbReference type="PIRNR" id="PIRNR017190"/>
    </source>
</evidence>
<evidence type="ECO:0000256" key="7">
    <source>
        <dbReference type="ARBA" id="ARBA00023242"/>
    </source>
</evidence>
<dbReference type="InterPro" id="IPR015947">
    <property type="entry name" value="PUA-like_sf"/>
</dbReference>
<dbReference type="InterPro" id="IPR005155">
    <property type="entry name" value="UPF0113_PUA"/>
</dbReference>
<dbReference type="Pfam" id="PF03657">
    <property type="entry name" value="UPF0113"/>
    <property type="match status" value="1"/>
</dbReference>
<dbReference type="GO" id="GO:0005730">
    <property type="term" value="C:nucleolus"/>
    <property type="evidence" value="ECO:0007669"/>
    <property type="project" value="UniProtKB-SubCell"/>
</dbReference>
<dbReference type="Pfam" id="PF17833">
    <property type="entry name" value="pre-PUA_NIP7"/>
    <property type="match status" value="1"/>
</dbReference>
<keyword evidence="10" id="KW-1185">Reference proteome</keyword>
<dbReference type="PROSITE" id="PS50890">
    <property type="entry name" value="PUA"/>
    <property type="match status" value="1"/>
</dbReference>
<dbReference type="GO" id="GO:0003723">
    <property type="term" value="F:RNA binding"/>
    <property type="evidence" value="ECO:0007669"/>
    <property type="project" value="UniProtKB-KW"/>
</dbReference>
<dbReference type="PIRSF" id="PIRSF017190">
    <property type="entry name" value="Rbsml_synth_fac_NIP7"/>
    <property type="match status" value="1"/>
</dbReference>
<evidence type="ECO:0000256" key="2">
    <source>
        <dbReference type="ARBA" id="ARBA00004604"/>
    </source>
</evidence>
<proteinExistence type="inferred from homology"/>
<dbReference type="FunFam" id="3.10.450.220:FF:000001">
    <property type="entry name" value="60S ribosome subunit biogenesis protein NIP7 homolog"/>
    <property type="match status" value="1"/>
</dbReference>
<feature type="domain" description="PUA" evidence="9">
    <location>
        <begin position="95"/>
        <end position="174"/>
    </location>
</feature>
<evidence type="ECO:0000256" key="5">
    <source>
        <dbReference type="ARBA" id="ARBA00022517"/>
    </source>
</evidence>
<evidence type="ECO:0000259" key="9">
    <source>
        <dbReference type="SMART" id="SM00359"/>
    </source>
</evidence>
<dbReference type="SUPFAM" id="SSF88802">
    <property type="entry name" value="Pre-PUA domain"/>
    <property type="match status" value="1"/>
</dbReference>
<dbReference type="GO" id="GO:0042255">
    <property type="term" value="P:ribosome assembly"/>
    <property type="evidence" value="ECO:0007669"/>
    <property type="project" value="InterPro"/>
</dbReference>
<evidence type="ECO:0000313" key="10">
    <source>
        <dbReference type="Proteomes" id="UP000038045"/>
    </source>
</evidence>
<dbReference type="InterPro" id="IPR002478">
    <property type="entry name" value="PUA"/>
</dbReference>
<dbReference type="InterPro" id="IPR055359">
    <property type="entry name" value="Nip7_N_euk"/>
</dbReference>
<evidence type="ECO:0000256" key="1">
    <source>
        <dbReference type="ARBA" id="ARBA00004087"/>
    </source>
</evidence>
<sequence length="181" mass="20333">MRPLTEKEGVLVFTRLKKYIGENLSNLLEREDGKYVFRFHNNRIFYASEVLMKAAANVERKQVLSFGVCVGKISGTGKFYLKITALGLIAPLAKQKVWLKDKSDIQFTMGNNVLKSHIARMTDGMEVNDGVVVFSRDNIPLGFGVCQKNTAAARQAPPTSLIVLRYADIGEYIRCENEIIQ</sequence>
<evidence type="ECO:0000256" key="6">
    <source>
        <dbReference type="ARBA" id="ARBA00022884"/>
    </source>
</evidence>
<dbReference type="SMART" id="SM00359">
    <property type="entry name" value="PUA"/>
    <property type="match status" value="1"/>
</dbReference>
<reference evidence="11" key="1">
    <citation type="submission" date="2017-02" db="UniProtKB">
        <authorList>
            <consortium name="WormBaseParasite"/>
        </authorList>
    </citation>
    <scope>IDENTIFICATION</scope>
</reference>
<dbReference type="AlphaFoldDB" id="A0A0N4ZZ29"/>
<dbReference type="CDD" id="cd21151">
    <property type="entry name" value="PUA_Nip7-like"/>
    <property type="match status" value="1"/>
</dbReference>
<dbReference type="InterPro" id="IPR036974">
    <property type="entry name" value="PUA_sf"/>
</dbReference>